<dbReference type="Gene3D" id="2.10.110.10">
    <property type="entry name" value="Cysteine Rich Protein"/>
    <property type="match status" value="1"/>
</dbReference>
<evidence type="ECO:0000256" key="5">
    <source>
        <dbReference type="SAM" id="Coils"/>
    </source>
</evidence>
<feature type="region of interest" description="Disordered" evidence="6">
    <location>
        <begin position="310"/>
        <end position="345"/>
    </location>
</feature>
<evidence type="ECO:0000259" key="7">
    <source>
        <dbReference type="PROSITE" id="PS50023"/>
    </source>
</evidence>
<dbReference type="EMBL" id="CMVM020000129">
    <property type="status" value="NOT_ANNOTATED_CDS"/>
    <property type="molecule type" value="Genomic_DNA"/>
</dbReference>
<dbReference type="InterPro" id="IPR001781">
    <property type="entry name" value="Znf_LIM"/>
</dbReference>
<keyword evidence="3 4" id="KW-0440">LIM domain</keyword>
<keyword evidence="1 4" id="KW-0479">Metal-binding</keyword>
<proteinExistence type="predicted"/>
<evidence type="ECO:0000256" key="2">
    <source>
        <dbReference type="ARBA" id="ARBA00022833"/>
    </source>
</evidence>
<keyword evidence="5" id="KW-0175">Coiled coil</keyword>
<evidence type="ECO:0000256" key="4">
    <source>
        <dbReference type="PROSITE-ProRule" id="PRU00125"/>
    </source>
</evidence>
<evidence type="ECO:0000313" key="9">
    <source>
        <dbReference type="Proteomes" id="UP000024404"/>
    </source>
</evidence>
<feature type="coiled-coil region" evidence="5">
    <location>
        <begin position="371"/>
        <end position="424"/>
    </location>
</feature>
<feature type="coiled-coil region" evidence="5">
    <location>
        <begin position="229"/>
        <end position="261"/>
    </location>
</feature>
<organism evidence="8 9">
    <name type="scientific">Onchocerca volvulus</name>
    <dbReference type="NCBI Taxonomy" id="6282"/>
    <lineage>
        <taxon>Eukaryota</taxon>
        <taxon>Metazoa</taxon>
        <taxon>Ecdysozoa</taxon>
        <taxon>Nematoda</taxon>
        <taxon>Chromadorea</taxon>
        <taxon>Rhabditida</taxon>
        <taxon>Spirurina</taxon>
        <taxon>Spiruromorpha</taxon>
        <taxon>Filarioidea</taxon>
        <taxon>Onchocercidae</taxon>
        <taxon>Onchocerca</taxon>
    </lineage>
</organism>
<keyword evidence="9" id="KW-1185">Reference proteome</keyword>
<dbReference type="SMART" id="SM00132">
    <property type="entry name" value="LIM"/>
    <property type="match status" value="1"/>
</dbReference>
<dbReference type="PROSITE" id="PS50023">
    <property type="entry name" value="LIM_DOMAIN_2"/>
    <property type="match status" value="1"/>
</dbReference>
<keyword evidence="2 4" id="KW-0862">Zinc</keyword>
<dbReference type="OMA" id="KGDWENS"/>
<sequence>MQNIYFLCRGTKLDDLSTIGSLKARKGDWENSAKEAEYTEKKNITEEIISGKVKANLEKFVMGAANEEEEEEEEEEDGRDPNIVREDKKRRKEELNFERVGDIKNKWKAGNVQATDIKEMKNDLKELQNCPGVKERFQEMTEAEQKVAKQWDSSELNTSGVADARKSFLEGSAFQSGPIERTAIELQELEFKKLQDFKERFEKGEGDIQVQKHEIDIHAGDLSGLKSAFEKGEDNLEMTSEERAELKKKQIEEEFLRYKLDRRAAAKGDNSSRNEHDDKLLDVENKLAGKDGQKFQQIDAEGAQTVALENREMNKKEGAIPEPVNRRSVEDEENEIEDDDDAYDVKNLTQKFTNIGRGEETKIKYDRPSDLDDIKIAARNLKEQFEKAGMEFENQTAEEKRRQLDEEFERLRREKEEAAAIREETPEEEKFPEKEEIHVAADHASKMAAKWEKIQKKEAKKAEKSRMPSKTTTQTIRNVRVTSSPLCSCCGKTVYLAERLQCFSQLYHLKCFRCKHCGLHLSCSSFFCTNLLDSNTFRVENCQRSTDGSIFCETHFRRLFVAQSSYVFRHNQQFVITN</sequence>
<dbReference type="EnsemblMetazoa" id="OVOC4255.1">
    <property type="protein sequence ID" value="OVOC4255.1"/>
    <property type="gene ID" value="WBGene00241064"/>
</dbReference>
<accession>A0A8R1TTW6</accession>
<feature type="compositionally biased region" description="Acidic residues" evidence="6">
    <location>
        <begin position="330"/>
        <end position="342"/>
    </location>
</feature>
<dbReference type="AlphaFoldDB" id="A0A8R1TTW6"/>
<dbReference type="Proteomes" id="UP000024404">
    <property type="component" value="Unassembled WGS sequence"/>
</dbReference>
<evidence type="ECO:0000256" key="6">
    <source>
        <dbReference type="SAM" id="MobiDB-lite"/>
    </source>
</evidence>
<evidence type="ECO:0000256" key="1">
    <source>
        <dbReference type="ARBA" id="ARBA00022723"/>
    </source>
</evidence>
<name>A0A8R1TTW6_ONCVO</name>
<dbReference type="GO" id="GO:0046872">
    <property type="term" value="F:metal ion binding"/>
    <property type="evidence" value="ECO:0007669"/>
    <property type="project" value="UniProtKB-KW"/>
</dbReference>
<dbReference type="SUPFAM" id="SSF57716">
    <property type="entry name" value="Glucocorticoid receptor-like (DNA-binding domain)"/>
    <property type="match status" value="1"/>
</dbReference>
<feature type="compositionally biased region" description="Basic and acidic residues" evidence="6">
    <location>
        <begin position="310"/>
        <end position="329"/>
    </location>
</feature>
<reference evidence="8" key="2">
    <citation type="submission" date="2022-06" db="UniProtKB">
        <authorList>
            <consortium name="EnsemblMetazoa"/>
        </authorList>
    </citation>
    <scope>IDENTIFICATION</scope>
</reference>
<protein>
    <submittedName>
        <fullName evidence="8">LIM zinc-binding domain-containing protein</fullName>
    </submittedName>
</protein>
<feature type="region of interest" description="Disordered" evidence="6">
    <location>
        <begin position="64"/>
        <end position="91"/>
    </location>
</feature>
<reference evidence="9" key="1">
    <citation type="submission" date="2013-10" db="EMBL/GenBank/DDBJ databases">
        <title>Genome sequencing of Onchocerca volvulus.</title>
        <authorList>
            <person name="Cotton J."/>
            <person name="Tsai J."/>
            <person name="Stanley E."/>
            <person name="Tracey A."/>
            <person name="Holroyd N."/>
            <person name="Lustigman S."/>
            <person name="Berriman M."/>
        </authorList>
    </citation>
    <scope>NUCLEOTIDE SEQUENCE</scope>
</reference>
<feature type="compositionally biased region" description="Basic and acidic residues" evidence="6">
    <location>
        <begin position="79"/>
        <end position="91"/>
    </location>
</feature>
<evidence type="ECO:0000256" key="3">
    <source>
        <dbReference type="ARBA" id="ARBA00023038"/>
    </source>
</evidence>
<evidence type="ECO:0000313" key="8">
    <source>
        <dbReference type="EnsemblMetazoa" id="OVOC4255.1"/>
    </source>
</evidence>
<dbReference type="PROSITE" id="PS00478">
    <property type="entry name" value="LIM_DOMAIN_1"/>
    <property type="match status" value="1"/>
</dbReference>
<feature type="compositionally biased region" description="Acidic residues" evidence="6">
    <location>
        <begin position="66"/>
        <end position="78"/>
    </location>
</feature>
<feature type="domain" description="LIM zinc-binding" evidence="7">
    <location>
        <begin position="485"/>
        <end position="562"/>
    </location>
</feature>